<comment type="cofactor">
    <cofactor evidence="1">
        <name>Mn(2+)</name>
        <dbReference type="ChEBI" id="CHEBI:29035"/>
    </cofactor>
</comment>
<dbReference type="SUPFAM" id="SSF64182">
    <property type="entry name" value="DHH phosphoesterases"/>
    <property type="match status" value="1"/>
</dbReference>
<keyword evidence="3" id="KW-0378">Hydrolase</keyword>
<dbReference type="PANTHER" id="PTHR12112">
    <property type="entry name" value="BNIP - RELATED"/>
    <property type="match status" value="1"/>
</dbReference>
<evidence type="ECO:0000256" key="3">
    <source>
        <dbReference type="ARBA" id="ARBA00022801"/>
    </source>
</evidence>
<proteinExistence type="predicted"/>
<keyword evidence="7" id="KW-1185">Reference proteome</keyword>
<evidence type="ECO:0000256" key="4">
    <source>
        <dbReference type="ARBA" id="ARBA00023211"/>
    </source>
</evidence>
<dbReference type="InterPro" id="IPR038763">
    <property type="entry name" value="DHH_sf"/>
</dbReference>
<feature type="domain" description="DHHA2" evidence="5">
    <location>
        <begin position="223"/>
        <end position="370"/>
    </location>
</feature>
<dbReference type="GO" id="GO:0046872">
    <property type="term" value="F:metal ion binding"/>
    <property type="evidence" value="ECO:0007669"/>
    <property type="project" value="UniProtKB-KW"/>
</dbReference>
<sequence>MSNLPRSWSSFLQGLAKTKEKISSGRETLHCVLGNEAADLDSMVSALVYSFYRSGPEETDLRIPVINIPRGDYKLRTEAVFLLRQAGIDPALLSFIDEIDLAGLHRAGRLELTLVDHNRLAGNQSDLADAVREIVDHHADEGLFSDALVRLIEPTGSAATLVAREISRNTPELLEKDVASLLVGTILLDTVNLDPAAQRTTPDDQAMVDLLLPRAEQSQDDLFQVLQREKFNVSDLETRDLLRKDYKEWQIGENRIGISSVLLPVKDWVARDSELAQGLEAYRDARGLDMLLAMIAYTAPGFTRELVLLVPEKERLQQLEALLNEKGLDLADITPPSLQEVASDLGLRCFSQGNLGISRKKLQPLLQERFG</sequence>
<evidence type="ECO:0000256" key="1">
    <source>
        <dbReference type="ARBA" id="ARBA00001936"/>
    </source>
</evidence>
<dbReference type="STRING" id="159291.SAMN05920897_1123"/>
<name>A0A1N6UBE6_9SPIO</name>
<evidence type="ECO:0000256" key="2">
    <source>
        <dbReference type="ARBA" id="ARBA00022723"/>
    </source>
</evidence>
<protein>
    <submittedName>
        <fullName evidence="6">Exopolyphosphatase</fullName>
    </submittedName>
</protein>
<dbReference type="GO" id="GO:0005737">
    <property type="term" value="C:cytoplasm"/>
    <property type="evidence" value="ECO:0007669"/>
    <property type="project" value="InterPro"/>
</dbReference>
<organism evidence="6 7">
    <name type="scientific">Alkalispirochaeta americana</name>
    <dbReference type="NCBI Taxonomy" id="159291"/>
    <lineage>
        <taxon>Bacteria</taxon>
        <taxon>Pseudomonadati</taxon>
        <taxon>Spirochaetota</taxon>
        <taxon>Spirochaetia</taxon>
        <taxon>Spirochaetales</taxon>
        <taxon>Spirochaetaceae</taxon>
        <taxon>Alkalispirochaeta</taxon>
    </lineage>
</organism>
<dbReference type="InterPro" id="IPR001667">
    <property type="entry name" value="DDH_dom"/>
</dbReference>
<dbReference type="Proteomes" id="UP000186400">
    <property type="component" value="Unassembled WGS sequence"/>
</dbReference>
<keyword evidence="2" id="KW-0479">Metal-binding</keyword>
<dbReference type="PANTHER" id="PTHR12112:SF39">
    <property type="entry name" value="EG:152A3.5 PROTEIN (FBGN0003116_PN PROTEIN)"/>
    <property type="match status" value="1"/>
</dbReference>
<gene>
    <name evidence="6" type="ORF">SAMN05920897_1123</name>
</gene>
<dbReference type="InterPro" id="IPR038222">
    <property type="entry name" value="DHHA2_dom_sf"/>
</dbReference>
<dbReference type="Pfam" id="PF02833">
    <property type="entry name" value="DHHA2"/>
    <property type="match status" value="1"/>
</dbReference>
<evidence type="ECO:0000313" key="7">
    <source>
        <dbReference type="Proteomes" id="UP000186400"/>
    </source>
</evidence>
<dbReference type="RefSeq" id="WP_076489103.1">
    <property type="nucleotide sequence ID" value="NZ_FTMS01000012.1"/>
</dbReference>
<evidence type="ECO:0000313" key="6">
    <source>
        <dbReference type="EMBL" id="SIQ62924.1"/>
    </source>
</evidence>
<reference evidence="6 7" key="1">
    <citation type="submission" date="2017-01" db="EMBL/GenBank/DDBJ databases">
        <authorList>
            <person name="Mah S.A."/>
            <person name="Swanson W.J."/>
            <person name="Moy G.W."/>
            <person name="Vacquier V.D."/>
        </authorList>
    </citation>
    <scope>NUCLEOTIDE SEQUENCE [LARGE SCALE GENOMIC DNA]</scope>
    <source>
        <strain evidence="6 7">ASpG1</strain>
    </source>
</reference>
<dbReference type="EMBL" id="FTMS01000012">
    <property type="protein sequence ID" value="SIQ62924.1"/>
    <property type="molecule type" value="Genomic_DNA"/>
</dbReference>
<dbReference type="Gene3D" id="3.10.310.20">
    <property type="entry name" value="DHHA2 domain"/>
    <property type="match status" value="1"/>
</dbReference>
<dbReference type="Gene3D" id="3.90.1640.10">
    <property type="entry name" value="inorganic pyrophosphatase (n-terminal core)"/>
    <property type="match status" value="1"/>
</dbReference>
<dbReference type="GO" id="GO:0004309">
    <property type="term" value="F:exopolyphosphatase activity"/>
    <property type="evidence" value="ECO:0007669"/>
    <property type="project" value="TreeGrafter"/>
</dbReference>
<dbReference type="Pfam" id="PF01368">
    <property type="entry name" value="DHH"/>
    <property type="match status" value="1"/>
</dbReference>
<dbReference type="SMART" id="SM01131">
    <property type="entry name" value="DHHA2"/>
    <property type="match status" value="1"/>
</dbReference>
<dbReference type="InterPro" id="IPR004097">
    <property type="entry name" value="DHHA2"/>
</dbReference>
<dbReference type="OrthoDB" id="371106at2"/>
<keyword evidence="4" id="KW-0464">Manganese</keyword>
<accession>A0A1N6UBE6</accession>
<dbReference type="AlphaFoldDB" id="A0A1N6UBE6"/>
<evidence type="ECO:0000259" key="5">
    <source>
        <dbReference type="SMART" id="SM01131"/>
    </source>
</evidence>